<dbReference type="STRING" id="155865.SAMN05216515_10364"/>
<feature type="compositionally biased region" description="Basic and acidic residues" evidence="1">
    <location>
        <begin position="121"/>
        <end position="141"/>
    </location>
</feature>
<feature type="domain" description="Zinc-ribbon" evidence="3">
    <location>
        <begin position="5"/>
        <end position="27"/>
    </location>
</feature>
<evidence type="ECO:0000256" key="2">
    <source>
        <dbReference type="SAM" id="Phobius"/>
    </source>
</evidence>
<feature type="compositionally biased region" description="Basic and acidic residues" evidence="1">
    <location>
        <begin position="45"/>
        <end position="67"/>
    </location>
</feature>
<feature type="compositionally biased region" description="Low complexity" evidence="1">
    <location>
        <begin position="297"/>
        <end position="311"/>
    </location>
</feature>
<evidence type="ECO:0000259" key="3">
    <source>
        <dbReference type="Pfam" id="PF13240"/>
    </source>
</evidence>
<dbReference type="EMBL" id="FPBT01000003">
    <property type="protein sequence ID" value="SFU38180.1"/>
    <property type="molecule type" value="Genomic_DNA"/>
</dbReference>
<proteinExistence type="predicted"/>
<dbReference type="InterPro" id="IPR026870">
    <property type="entry name" value="Zinc_ribbon_dom"/>
</dbReference>
<evidence type="ECO:0000256" key="1">
    <source>
        <dbReference type="SAM" id="MobiDB-lite"/>
    </source>
</evidence>
<dbReference type="Pfam" id="PF13240">
    <property type="entry name" value="Zn_Ribbon_1"/>
    <property type="match status" value="1"/>
</dbReference>
<keyword evidence="2" id="KW-0812">Transmembrane</keyword>
<feature type="compositionally biased region" description="Acidic residues" evidence="1">
    <location>
        <begin position="287"/>
        <end position="296"/>
    </location>
</feature>
<organism evidence="4 5">
    <name type="scientific">Eubacterium pyruvativorans</name>
    <dbReference type="NCBI Taxonomy" id="155865"/>
    <lineage>
        <taxon>Bacteria</taxon>
        <taxon>Bacillati</taxon>
        <taxon>Bacillota</taxon>
        <taxon>Clostridia</taxon>
        <taxon>Eubacteriales</taxon>
        <taxon>Eubacteriaceae</taxon>
        <taxon>Eubacterium</taxon>
    </lineage>
</organism>
<evidence type="ECO:0000313" key="4">
    <source>
        <dbReference type="EMBL" id="SFU38180.1"/>
    </source>
</evidence>
<dbReference type="OrthoDB" id="1939007at2"/>
<feature type="transmembrane region" description="Helical" evidence="2">
    <location>
        <begin position="423"/>
        <end position="444"/>
    </location>
</feature>
<keyword evidence="2" id="KW-0472">Membrane</keyword>
<feature type="compositionally biased region" description="Low complexity" evidence="1">
    <location>
        <begin position="329"/>
        <end position="345"/>
    </location>
</feature>
<keyword evidence="2" id="KW-1133">Transmembrane helix</keyword>
<feature type="compositionally biased region" description="Low complexity" evidence="1">
    <location>
        <begin position="31"/>
        <end position="42"/>
    </location>
</feature>
<keyword evidence="5" id="KW-1185">Reference proteome</keyword>
<sequence length="473" mass="52194">MSVIHCRNCGQELSEGARFCSNCGTKVEETPSSPRQERPQPQTKLDVEAERISSERASRLYEADQERKKNRQTYNIDDFSWDLNGYPSQGSHRTEEVDFHWDNQRPERKPEPEEDVIDFSRPVEQEEVIDFRPEPEDKPAEAEAAFTEGPESDHLGEELAAEEDGFDADHARHSEEKIDKFFTYSTKNAAFQDLLDKEYSKLADDDNVRERQETRRIAEAHQSSIQQDLDKLMGLLDSAKKADGSAPAAPAGSAERLPAEGISAEEAEVPEAEGTQTAPAKARPAETEEPAAEPEAEVTAGQEAAETQAAPAEDRPAETEEPDAEPEAEMTAGQEAAETQATPEARPAETEELPAAVSAGSPAKREETPVKPAQAPEREQAETPVSRGGVTSKPHEPEARRKDFNDIFSDDNKPEPPKRKHPVLTVIGIIVLLIILFEVVVICVKQFAPNSAFGLQIQAFYDKIFDLISGITG</sequence>
<evidence type="ECO:0000313" key="5">
    <source>
        <dbReference type="Proteomes" id="UP000198817"/>
    </source>
</evidence>
<feature type="compositionally biased region" description="Basic and acidic residues" evidence="1">
    <location>
        <begin position="393"/>
        <end position="417"/>
    </location>
</feature>
<feature type="compositionally biased region" description="Acidic residues" evidence="1">
    <location>
        <begin position="319"/>
        <end position="328"/>
    </location>
</feature>
<feature type="compositionally biased region" description="Basic and acidic residues" evidence="1">
    <location>
        <begin position="92"/>
        <end position="111"/>
    </location>
</feature>
<protein>
    <submittedName>
        <fullName evidence="4">Zinc-ribbon domain-containing protein</fullName>
    </submittedName>
</protein>
<gene>
    <name evidence="4" type="ORF">SAMN05216508_10364</name>
</gene>
<name>A0A1I7FPR4_9FIRM</name>
<feature type="compositionally biased region" description="Low complexity" evidence="1">
    <location>
        <begin position="244"/>
        <end position="254"/>
    </location>
</feature>
<accession>A0A1I7FPR4</accession>
<reference evidence="4 5" key="1">
    <citation type="submission" date="2016-10" db="EMBL/GenBank/DDBJ databases">
        <authorList>
            <person name="de Groot N.N."/>
        </authorList>
    </citation>
    <scope>NUCLEOTIDE SEQUENCE [LARGE SCALE GENOMIC DNA]</scope>
    <source>
        <strain evidence="4 5">KHGC13</strain>
    </source>
</reference>
<dbReference type="Proteomes" id="UP000198817">
    <property type="component" value="Unassembled WGS sequence"/>
</dbReference>
<feature type="region of interest" description="Disordered" evidence="1">
    <location>
        <begin position="200"/>
        <end position="420"/>
    </location>
</feature>
<feature type="region of interest" description="Disordered" evidence="1">
    <location>
        <begin position="22"/>
        <end position="172"/>
    </location>
</feature>
<feature type="compositionally biased region" description="Basic and acidic residues" evidence="1">
    <location>
        <begin position="200"/>
        <end position="219"/>
    </location>
</feature>
<dbReference type="AlphaFoldDB" id="A0A1I7FPR4"/>